<protein>
    <submittedName>
        <fullName evidence="1">Uncharacterized protein</fullName>
    </submittedName>
</protein>
<dbReference type="AlphaFoldDB" id="A0A175RW86"/>
<evidence type="ECO:0000313" key="1">
    <source>
        <dbReference type="EMBL" id="KTR08065.1"/>
    </source>
</evidence>
<reference evidence="1 2" key="1">
    <citation type="journal article" date="2016" name="Front. Microbiol.">
        <title>Genomic Resource of Rice Seed Associated Bacteria.</title>
        <authorList>
            <person name="Midha S."/>
            <person name="Bansal K."/>
            <person name="Sharma S."/>
            <person name="Kumar N."/>
            <person name="Patil P.P."/>
            <person name="Chaudhry V."/>
            <person name="Patil P.B."/>
        </authorList>
    </citation>
    <scope>NUCLEOTIDE SEQUENCE [LARGE SCALE GENOMIC DNA]</scope>
    <source>
        <strain evidence="1 2">NS184</strain>
    </source>
</reference>
<dbReference type="STRING" id="33881.NS184_06495"/>
<dbReference type="EMBL" id="LDQC01000036">
    <property type="protein sequence ID" value="KTR08065.1"/>
    <property type="molecule type" value="Genomic_DNA"/>
</dbReference>
<evidence type="ECO:0000313" key="2">
    <source>
        <dbReference type="Proteomes" id="UP000078252"/>
    </source>
</evidence>
<dbReference type="Proteomes" id="UP000078252">
    <property type="component" value="Unassembled WGS sequence"/>
</dbReference>
<proteinExistence type="predicted"/>
<accession>A0A175RW86</accession>
<comment type="caution">
    <text evidence="1">The sequence shown here is derived from an EMBL/GenBank/DDBJ whole genome shotgun (WGS) entry which is preliminary data.</text>
</comment>
<name>A0A175RW86_9MICO</name>
<dbReference type="PATRIC" id="fig|33881.3.peg.1599"/>
<sequence length="189" mass="19934">MASMIPSTTRSEHDRAVRYPREIAAAVTLRAACAALTDGPADLPLAPLAAVAVLTSCTALATRFAILEHLADPDDPDPRTAVPFNAFADRLPPALTGAGPIPDRARLRLAGDRAADAWRMWRAGDDPHGCSRGAAGALSVAAWCAWGLGSAERARTRAVYALETAADDPLASLVLRMVRCDVTPGWGRR</sequence>
<gene>
    <name evidence="1" type="ORF">NS184_06495</name>
</gene>
<organism evidence="1 2">
    <name type="scientific">Curtobacterium luteum</name>
    <dbReference type="NCBI Taxonomy" id="33881"/>
    <lineage>
        <taxon>Bacteria</taxon>
        <taxon>Bacillati</taxon>
        <taxon>Actinomycetota</taxon>
        <taxon>Actinomycetes</taxon>
        <taxon>Micrococcales</taxon>
        <taxon>Microbacteriaceae</taxon>
        <taxon>Curtobacterium</taxon>
    </lineage>
</organism>